<dbReference type="EMBL" id="JABWDY010006817">
    <property type="protein sequence ID" value="KAF5203401.1"/>
    <property type="molecule type" value="Genomic_DNA"/>
</dbReference>
<protein>
    <recommendedName>
        <fullName evidence="3">Thionin</fullName>
    </recommendedName>
</protein>
<name>A0A7J6X104_THATH</name>
<reference evidence="1 2" key="1">
    <citation type="submission" date="2020-06" db="EMBL/GenBank/DDBJ databases">
        <title>Transcriptomic and genomic resources for Thalictrum thalictroides and T. hernandezii: Facilitating candidate gene discovery in an emerging model plant lineage.</title>
        <authorList>
            <person name="Arias T."/>
            <person name="Riano-Pachon D.M."/>
            <person name="Di Stilio V.S."/>
        </authorList>
    </citation>
    <scope>NUCLEOTIDE SEQUENCE [LARGE SCALE GENOMIC DNA]</scope>
    <source>
        <strain evidence="2">cv. WT478/WT964</strain>
        <tissue evidence="1">Leaves</tissue>
    </source>
</reference>
<dbReference type="OrthoDB" id="653285at2759"/>
<evidence type="ECO:0000313" key="1">
    <source>
        <dbReference type="EMBL" id="KAF5203401.1"/>
    </source>
</evidence>
<comment type="caution">
    <text evidence="1">The sequence shown here is derived from an EMBL/GenBank/DDBJ whole genome shotgun (WGS) entry which is preliminary data.</text>
</comment>
<gene>
    <name evidence="1" type="ORF">FRX31_007006</name>
</gene>
<accession>A0A7J6X104</accession>
<proteinExistence type="predicted"/>
<dbReference type="Proteomes" id="UP000554482">
    <property type="component" value="Unassembled WGS sequence"/>
</dbReference>
<evidence type="ECO:0008006" key="3">
    <source>
        <dbReference type="Google" id="ProtNLM"/>
    </source>
</evidence>
<organism evidence="1 2">
    <name type="scientific">Thalictrum thalictroides</name>
    <name type="common">Rue-anemone</name>
    <name type="synonym">Anemone thalictroides</name>
    <dbReference type="NCBI Taxonomy" id="46969"/>
    <lineage>
        <taxon>Eukaryota</taxon>
        <taxon>Viridiplantae</taxon>
        <taxon>Streptophyta</taxon>
        <taxon>Embryophyta</taxon>
        <taxon>Tracheophyta</taxon>
        <taxon>Spermatophyta</taxon>
        <taxon>Magnoliopsida</taxon>
        <taxon>Ranunculales</taxon>
        <taxon>Ranunculaceae</taxon>
        <taxon>Thalictroideae</taxon>
        <taxon>Thalictrum</taxon>
    </lineage>
</organism>
<keyword evidence="2" id="KW-1185">Reference proteome</keyword>
<dbReference type="AlphaFoldDB" id="A0A7J6X104"/>
<sequence length="56" mass="5692">TINEYCKLGCASSVCDSISTLQISDAGEAVVKEAVGQCKNACSAFCSKGSTIALES</sequence>
<feature type="non-terminal residue" evidence="1">
    <location>
        <position position="56"/>
    </location>
</feature>
<evidence type="ECO:0000313" key="2">
    <source>
        <dbReference type="Proteomes" id="UP000554482"/>
    </source>
</evidence>